<reference evidence="1 2" key="1">
    <citation type="journal article" date="2011" name="J. Bacteriol.">
        <title>Whole-genome shotgun sequencing of the sulfur-oxidizing chemoautotroph Tetrathiobacter kashmirensis.</title>
        <authorList>
            <person name="Ghosh W."/>
            <person name="George A."/>
            <person name="Agarwal A."/>
            <person name="Raj P."/>
            <person name="Alam M."/>
            <person name="Pyne P."/>
            <person name="Das Gupta S.K."/>
        </authorList>
    </citation>
    <scope>NUCLEOTIDE SEQUENCE [LARGE SCALE GENOMIC DNA]</scope>
    <source>
        <strain evidence="1 2">WT001</strain>
    </source>
</reference>
<dbReference type="EMBL" id="CP003555">
    <property type="protein sequence ID" value="AFK61840.1"/>
    <property type="molecule type" value="Genomic_DNA"/>
</dbReference>
<reference evidence="2" key="2">
    <citation type="journal article" date="2013" name="PLoS ONE">
        <title>Genome implosion elicits host-confinement in Alcaligenaceae: evidence from the comparative genomics of Tetrathiobacter kashmirensis, a pathogen in the making.</title>
        <authorList>
            <person name="Ghosh W."/>
            <person name="Alam M."/>
            <person name="Roy C."/>
            <person name="Pyne P."/>
            <person name="George A."/>
            <person name="Chakraborty R."/>
            <person name="Majumder S."/>
            <person name="Agarwal A."/>
            <person name="Chakraborty S."/>
            <person name="Majumdar S."/>
            <person name="Gupta S.K."/>
        </authorList>
    </citation>
    <scope>NUCLEOTIDE SEQUENCE [LARGE SCALE GENOMIC DNA]</scope>
    <source>
        <strain evidence="2">WT001</strain>
    </source>
</reference>
<protein>
    <submittedName>
        <fullName evidence="1">Nucleotidyltransferase/DNA polymerase</fullName>
    </submittedName>
</protein>
<dbReference type="AlphaFoldDB" id="I3UA02"/>
<proteinExistence type="predicted"/>
<keyword evidence="2" id="KW-1185">Reference proteome</keyword>
<evidence type="ECO:0000313" key="1">
    <source>
        <dbReference type="EMBL" id="AFK61840.1"/>
    </source>
</evidence>
<evidence type="ECO:0000313" key="2">
    <source>
        <dbReference type="Proteomes" id="UP000005267"/>
    </source>
</evidence>
<dbReference type="KEGG" id="aka:TKWG_07035"/>
<accession>I3UA02</accession>
<sequence>MQETAPVADDLFPERGGTPQDRQRILEIILARLGHDRVLAPQPVADHRPEVANRWGPANMASVAGPVVDGVTRPCWLLEKPLLLSVRKHRPWYGSPCVLCRGPKESKMAGGKDGRSETILLRKMLAAYATGCFENAMASGAGFCTGFSGNRTRI</sequence>
<dbReference type="STRING" id="1036672.TKWG_07035"/>
<gene>
    <name evidence="1" type="ordered locus">TKWG_07035</name>
</gene>
<dbReference type="Proteomes" id="UP000005267">
    <property type="component" value="Chromosome"/>
</dbReference>
<dbReference type="RefSeq" id="WP_014749931.1">
    <property type="nucleotide sequence ID" value="NC_017964.1"/>
</dbReference>
<name>I3UA02_ADVKW</name>
<keyword evidence="1" id="KW-0808">Transferase</keyword>
<dbReference type="HOGENOM" id="CLU_1700505_0_0_4"/>
<organism evidence="1 2">
    <name type="scientific">Advenella kashmirensis (strain DSM 17095 / LMG 22695 / WT001)</name>
    <name type="common">Tetrathiobacter kashmirensis</name>
    <dbReference type="NCBI Taxonomy" id="1036672"/>
    <lineage>
        <taxon>Bacteria</taxon>
        <taxon>Pseudomonadati</taxon>
        <taxon>Pseudomonadota</taxon>
        <taxon>Betaproteobacteria</taxon>
        <taxon>Burkholderiales</taxon>
        <taxon>Alcaligenaceae</taxon>
    </lineage>
</organism>
<dbReference type="GO" id="GO:0016740">
    <property type="term" value="F:transferase activity"/>
    <property type="evidence" value="ECO:0007669"/>
    <property type="project" value="UniProtKB-KW"/>
</dbReference>